<protein>
    <recommendedName>
        <fullName evidence="4">Alkaline shock response membrane anchor protein AmaP</fullName>
    </recommendedName>
</protein>
<keyword evidence="1" id="KW-0812">Transmembrane</keyword>
<sequence length="221" mass="25409">MYSITCKHKIFIGERLLLKLYCGKSHMKVGGESMTKGKKILFSFISLVFGTFLFAVFVHYQFMYSLPIYFIKFEEYPFIENYIQLYLYWGSVIGMVFILLFILGIVLSPAEVTSVKLNDDKGILEIKKSAIVGIVQSQLDQSNLLRDSKVNVKMYKKKIKVRITGNTSDNLDIINQTNQLVKNIELYLKTFIGLDTSIKAEVVFKNISRSGKSKQKQKRVI</sequence>
<evidence type="ECO:0000313" key="3">
    <source>
        <dbReference type="Proteomes" id="UP000004846"/>
    </source>
</evidence>
<organism evidence="2 3">
    <name type="scientific">Enterococcus faecalis TX4248</name>
    <dbReference type="NCBI Taxonomy" id="749495"/>
    <lineage>
        <taxon>Bacteria</taxon>
        <taxon>Bacillati</taxon>
        <taxon>Bacillota</taxon>
        <taxon>Bacilli</taxon>
        <taxon>Lactobacillales</taxon>
        <taxon>Enterococcaceae</taxon>
        <taxon>Enterococcus</taxon>
    </lineage>
</organism>
<dbReference type="EMBL" id="AEBR01000112">
    <property type="protein sequence ID" value="EFM81070.1"/>
    <property type="molecule type" value="Genomic_DNA"/>
</dbReference>
<dbReference type="AlphaFoldDB" id="A0A125W0W8"/>
<dbReference type="HOGENOM" id="CLU_119961_0_0_9"/>
<proteinExistence type="predicted"/>
<name>A0A125W0W8_ENTFL</name>
<evidence type="ECO:0000313" key="2">
    <source>
        <dbReference type="EMBL" id="EFM81070.1"/>
    </source>
</evidence>
<accession>A0A125W0W8</accession>
<dbReference type="NCBIfam" id="NF033218">
    <property type="entry name" value="anchor_AmaP"/>
    <property type="match status" value="1"/>
</dbReference>
<comment type="caution">
    <text evidence="2">The sequence shown here is derived from an EMBL/GenBank/DDBJ whole genome shotgun (WGS) entry which is preliminary data.</text>
</comment>
<reference evidence="2 3" key="1">
    <citation type="submission" date="2010-07" db="EMBL/GenBank/DDBJ databases">
        <authorList>
            <person name="Sid Ahmed O."/>
        </authorList>
    </citation>
    <scope>NUCLEOTIDE SEQUENCE [LARGE SCALE GENOMIC DNA]</scope>
    <source>
        <strain evidence="2 3">TX4248</strain>
    </source>
</reference>
<evidence type="ECO:0008006" key="4">
    <source>
        <dbReference type="Google" id="ProtNLM"/>
    </source>
</evidence>
<feature type="transmembrane region" description="Helical" evidence="1">
    <location>
        <begin position="40"/>
        <end position="62"/>
    </location>
</feature>
<evidence type="ECO:0000256" key="1">
    <source>
        <dbReference type="SAM" id="Phobius"/>
    </source>
</evidence>
<gene>
    <name evidence="2" type="ORF">HMPREF9498_03328</name>
</gene>
<keyword evidence="1" id="KW-1133">Transmembrane helix</keyword>
<dbReference type="Proteomes" id="UP000004846">
    <property type="component" value="Unassembled WGS sequence"/>
</dbReference>
<feature type="transmembrane region" description="Helical" evidence="1">
    <location>
        <begin position="82"/>
        <end position="107"/>
    </location>
</feature>
<keyword evidence="1" id="KW-0472">Membrane</keyword>